<evidence type="ECO:0000256" key="15">
    <source>
        <dbReference type="SAM" id="Phobius"/>
    </source>
</evidence>
<protein>
    <recommendedName>
        <fullName evidence="14">FXNA-like protease</fullName>
    </recommendedName>
</protein>
<feature type="transmembrane region" description="Helical" evidence="15">
    <location>
        <begin position="403"/>
        <end position="432"/>
    </location>
</feature>
<feature type="domain" description="Endoplasmic reticulum metallopeptidase 1-like C-terminal" evidence="17">
    <location>
        <begin position="636"/>
        <end position="860"/>
    </location>
</feature>
<keyword evidence="4" id="KW-0645">Protease</keyword>
<keyword evidence="13" id="KW-0325">Glycoprotein</keyword>
<evidence type="ECO:0000256" key="6">
    <source>
        <dbReference type="ARBA" id="ARBA00022723"/>
    </source>
</evidence>
<evidence type="ECO:0000256" key="9">
    <source>
        <dbReference type="ARBA" id="ARBA00022833"/>
    </source>
</evidence>
<keyword evidence="12 15" id="KW-0472">Membrane</keyword>
<evidence type="ECO:0000313" key="19">
    <source>
        <dbReference type="EMBL" id="KNC33555.1"/>
    </source>
</evidence>
<dbReference type="GO" id="GO:0008235">
    <property type="term" value="F:metalloexopeptidase activity"/>
    <property type="evidence" value="ECO:0007669"/>
    <property type="project" value="InterPro"/>
</dbReference>
<feature type="transmembrane region" description="Helical" evidence="15">
    <location>
        <begin position="578"/>
        <end position="601"/>
    </location>
</feature>
<evidence type="ECO:0000256" key="13">
    <source>
        <dbReference type="ARBA" id="ARBA00023180"/>
    </source>
</evidence>
<evidence type="ECO:0000256" key="14">
    <source>
        <dbReference type="ARBA" id="ARBA00078796"/>
    </source>
</evidence>
<keyword evidence="7" id="KW-0378">Hydrolase</keyword>
<evidence type="ECO:0000256" key="3">
    <source>
        <dbReference type="ARBA" id="ARBA00010918"/>
    </source>
</evidence>
<keyword evidence="5 15" id="KW-0812">Transmembrane</keyword>
<dbReference type="InterPro" id="IPR053973">
    <property type="entry name" value="ERMP1-like_C"/>
</dbReference>
<dbReference type="Pfam" id="PF22249">
    <property type="entry name" value="ERMP1-TM"/>
    <property type="match status" value="1"/>
</dbReference>
<dbReference type="SUPFAM" id="SSF53187">
    <property type="entry name" value="Zn-dependent exopeptidases"/>
    <property type="match status" value="1"/>
</dbReference>
<feature type="transmembrane region" description="Helical" evidence="15">
    <location>
        <begin position="509"/>
        <end position="530"/>
    </location>
</feature>
<dbReference type="GO" id="GO:0046872">
    <property type="term" value="F:metal ion binding"/>
    <property type="evidence" value="ECO:0007669"/>
    <property type="project" value="UniProtKB-KW"/>
</dbReference>
<comment type="similarity">
    <text evidence="3">Belongs to the peptidase M28 family.</text>
</comment>
<evidence type="ECO:0000256" key="2">
    <source>
        <dbReference type="ARBA" id="ARBA00004477"/>
    </source>
</evidence>
<feature type="domain" description="Endoplasmic reticulum metallopeptidase 1/1-A TM" evidence="18">
    <location>
        <begin position="408"/>
        <end position="622"/>
    </location>
</feature>
<comment type="caution">
    <text evidence="19">The sequence shown here is derived from an EMBL/GenBank/DDBJ whole genome shotgun (WGS) entry which is preliminary data.</text>
</comment>
<keyword evidence="6" id="KW-0479">Metal-binding</keyword>
<dbReference type="InterPro" id="IPR053974">
    <property type="entry name" value="ERMP1_1-A_TM"/>
</dbReference>
<evidence type="ECO:0000256" key="4">
    <source>
        <dbReference type="ARBA" id="ARBA00022670"/>
    </source>
</evidence>
<proteinExistence type="inferred from homology"/>
<dbReference type="AlphaFoldDB" id="A0A0L0CMM6"/>
<evidence type="ECO:0000313" key="20">
    <source>
        <dbReference type="Proteomes" id="UP000037069"/>
    </source>
</evidence>
<feature type="transmembrane region" description="Helical" evidence="15">
    <location>
        <begin position="480"/>
        <end position="503"/>
    </location>
</feature>
<dbReference type="Pfam" id="PF22248">
    <property type="entry name" value="ERMP1_C"/>
    <property type="match status" value="1"/>
</dbReference>
<evidence type="ECO:0000256" key="7">
    <source>
        <dbReference type="ARBA" id="ARBA00022801"/>
    </source>
</evidence>
<dbReference type="OrthoDB" id="76293at2759"/>
<feature type="transmembrane region" description="Helical" evidence="15">
    <location>
        <begin position="608"/>
        <end position="629"/>
    </location>
</feature>
<keyword evidence="10 15" id="KW-1133">Transmembrane helix</keyword>
<feature type="transmembrane region" description="Helical" evidence="15">
    <location>
        <begin position="542"/>
        <end position="566"/>
    </location>
</feature>
<comment type="subcellular location">
    <subcellularLocation>
        <location evidence="2">Endoplasmic reticulum membrane</location>
        <topology evidence="2">Multi-pass membrane protein</topology>
    </subcellularLocation>
</comment>
<dbReference type="Gene3D" id="3.40.630.10">
    <property type="entry name" value="Zn peptidases"/>
    <property type="match status" value="1"/>
</dbReference>
<dbReference type="InterPro" id="IPR045175">
    <property type="entry name" value="M28_fam"/>
</dbReference>
<keyword evidence="20" id="KW-1185">Reference proteome</keyword>
<accession>A0A0L0CMM6</accession>
<comment type="cofactor">
    <cofactor evidence="1">
        <name>Zn(2+)</name>
        <dbReference type="ChEBI" id="CHEBI:29105"/>
    </cofactor>
</comment>
<evidence type="ECO:0000256" key="8">
    <source>
        <dbReference type="ARBA" id="ARBA00022824"/>
    </source>
</evidence>
<gene>
    <name evidence="19" type="ORF">FF38_03839</name>
</gene>
<feature type="domain" description="Peptidase M28" evidence="16">
    <location>
        <begin position="137"/>
        <end position="332"/>
    </location>
</feature>
<evidence type="ECO:0000256" key="11">
    <source>
        <dbReference type="ARBA" id="ARBA00023049"/>
    </source>
</evidence>
<dbReference type="InterPro" id="IPR048024">
    <property type="entry name" value="Fxna-like_M28_dom"/>
</dbReference>
<evidence type="ECO:0000256" key="5">
    <source>
        <dbReference type="ARBA" id="ARBA00022692"/>
    </source>
</evidence>
<feature type="transmembrane region" description="Helical" evidence="15">
    <location>
        <begin position="444"/>
        <end position="468"/>
    </location>
</feature>
<evidence type="ECO:0000256" key="1">
    <source>
        <dbReference type="ARBA" id="ARBA00001947"/>
    </source>
</evidence>
<keyword evidence="11" id="KW-0482">Metalloprotease</keyword>
<feature type="transmembrane region" description="Helical" evidence="15">
    <location>
        <begin position="371"/>
        <end position="391"/>
    </location>
</feature>
<dbReference type="OMA" id="FFLECSK"/>
<name>A0A0L0CMM6_LUCCU</name>
<dbReference type="FunFam" id="3.40.630.10:FF:000008">
    <property type="entry name" value="Endoplasmic reticulum metallopeptidase 1"/>
    <property type="match status" value="1"/>
</dbReference>
<reference evidence="19 20" key="1">
    <citation type="journal article" date="2015" name="Nat. Commun.">
        <title>Lucilia cuprina genome unlocks parasitic fly biology to underpin future interventions.</title>
        <authorList>
            <person name="Anstead C.A."/>
            <person name="Korhonen P.K."/>
            <person name="Young N.D."/>
            <person name="Hall R.S."/>
            <person name="Jex A.R."/>
            <person name="Murali S.C."/>
            <person name="Hughes D.S."/>
            <person name="Lee S.F."/>
            <person name="Perry T."/>
            <person name="Stroehlein A.J."/>
            <person name="Ansell B.R."/>
            <person name="Breugelmans B."/>
            <person name="Hofmann A."/>
            <person name="Qu J."/>
            <person name="Dugan S."/>
            <person name="Lee S.L."/>
            <person name="Chao H."/>
            <person name="Dinh H."/>
            <person name="Han Y."/>
            <person name="Doddapaneni H.V."/>
            <person name="Worley K.C."/>
            <person name="Muzny D.M."/>
            <person name="Ioannidis P."/>
            <person name="Waterhouse R.M."/>
            <person name="Zdobnov E.M."/>
            <person name="James P.J."/>
            <person name="Bagnall N.H."/>
            <person name="Kotze A.C."/>
            <person name="Gibbs R.A."/>
            <person name="Richards S."/>
            <person name="Batterham P."/>
            <person name="Gasser R.B."/>
        </authorList>
    </citation>
    <scope>NUCLEOTIDE SEQUENCE [LARGE SCALE GENOMIC DNA]</scope>
    <source>
        <strain evidence="19 20">LS</strain>
        <tissue evidence="19">Full body</tissue>
    </source>
</reference>
<evidence type="ECO:0000256" key="12">
    <source>
        <dbReference type="ARBA" id="ARBA00023136"/>
    </source>
</evidence>
<organism evidence="19 20">
    <name type="scientific">Lucilia cuprina</name>
    <name type="common">Green bottle fly</name>
    <name type="synonym">Australian sheep blowfly</name>
    <dbReference type="NCBI Taxonomy" id="7375"/>
    <lineage>
        <taxon>Eukaryota</taxon>
        <taxon>Metazoa</taxon>
        <taxon>Ecdysozoa</taxon>
        <taxon>Arthropoda</taxon>
        <taxon>Hexapoda</taxon>
        <taxon>Insecta</taxon>
        <taxon>Pterygota</taxon>
        <taxon>Neoptera</taxon>
        <taxon>Endopterygota</taxon>
        <taxon>Diptera</taxon>
        <taxon>Brachycera</taxon>
        <taxon>Muscomorpha</taxon>
        <taxon>Oestroidea</taxon>
        <taxon>Calliphoridae</taxon>
        <taxon>Luciliinae</taxon>
        <taxon>Lucilia</taxon>
    </lineage>
</organism>
<dbReference type="PANTHER" id="PTHR12147">
    <property type="entry name" value="METALLOPEPTIDASE M28 FAMILY MEMBER"/>
    <property type="match status" value="1"/>
</dbReference>
<feature type="transmembrane region" description="Helical" evidence="15">
    <location>
        <begin position="20"/>
        <end position="38"/>
    </location>
</feature>
<dbReference type="Proteomes" id="UP000037069">
    <property type="component" value="Unassembled WGS sequence"/>
</dbReference>
<evidence type="ECO:0000259" key="18">
    <source>
        <dbReference type="Pfam" id="PF22249"/>
    </source>
</evidence>
<dbReference type="GO" id="GO:0005789">
    <property type="term" value="C:endoplasmic reticulum membrane"/>
    <property type="evidence" value="ECO:0007669"/>
    <property type="project" value="UniProtKB-SubCell"/>
</dbReference>
<evidence type="ECO:0000259" key="16">
    <source>
        <dbReference type="Pfam" id="PF04389"/>
    </source>
</evidence>
<evidence type="ECO:0000256" key="10">
    <source>
        <dbReference type="ARBA" id="ARBA00022989"/>
    </source>
</evidence>
<dbReference type="GO" id="GO:0006508">
    <property type="term" value="P:proteolysis"/>
    <property type="evidence" value="ECO:0007669"/>
    <property type="project" value="UniProtKB-KW"/>
</dbReference>
<dbReference type="InterPro" id="IPR007484">
    <property type="entry name" value="Peptidase_M28"/>
</dbReference>
<dbReference type="Pfam" id="PF04389">
    <property type="entry name" value="Peptidase_M28"/>
    <property type="match status" value="1"/>
</dbReference>
<dbReference type="EMBL" id="JRES01000182">
    <property type="protein sequence ID" value="KNC33555.1"/>
    <property type="molecule type" value="Genomic_DNA"/>
</dbReference>
<evidence type="ECO:0000259" key="17">
    <source>
        <dbReference type="Pfam" id="PF22248"/>
    </source>
</evidence>
<keyword evidence="9" id="KW-0862">Zinc</keyword>
<keyword evidence="8" id="KW-0256">Endoplasmic reticulum</keyword>
<dbReference type="PANTHER" id="PTHR12147:SF22">
    <property type="entry name" value="ENDOPLASMIC RETICULUM METALLOPEPTIDASE 1"/>
    <property type="match status" value="1"/>
</dbReference>
<dbReference type="CDD" id="cd03875">
    <property type="entry name" value="M28_Fxna_like"/>
    <property type="match status" value="1"/>
</dbReference>
<sequence length="862" mass="98421">MMKSKYENMKIIYNRSKFGWYWAPVFIAFWFLLFYLTVIPSFHYMPDSLLIAEEPNNPGRFIGERAENTLLRLTKIGPKVVGSPANEQSVVAFLLGEISQIRNEARLDLFDIEEDVQIASGNYVLWKMVNCYQSIQNVVVKITPKKSNSTSALLINSHYDTVPGSSGAGDAGMMIVIMLETIRAITKYETKLMHPIVFLFNGAEENPLQGSHAFITQHDWALSVKAVINLDSAGSGGREILFQSGPDHPWLMKYYGANIVHPYASTIGEELFQNGFVPSETDYRIFRDFGNIPGLDMAHTYNGFVYHTKYDRFNAIPRKTYQSTGDNVLALVKALANAPELEDPAKHAEGHMVFYDVLGWFIVYYSEQTGLIINIVLCVLFIITLLAYIWNMAHHTGMFRRRIFTKFGILFAIQLSAVVLTILVSIFIAWFLDAVGLSMTWFKQTWIVFGLYFCPIFFILGILPAIYLGYTKEHGLPLAYALQLLMHAHCLILTIIAVIMISFGIRSAFLITLSIGFYTLSVILNIATCFHKKNFLWLIPHCVCQIFPFLLYTYFCYAFYVIFIPMQGRDGANSNPELLIGGFTMLICLLFAPFLVPLLCLFRKSKTIISLFAAICLIFIILAATPVGFPYAEKDAPQRFYAVHTTRTFHEGDPAMTVRRNDSGYYVVPVDRRPHTIDFMFKNQNLEKSGKADCDTELMCGYPIYSSRWLGWKEQSFFIPAPAPAPGGWPRMQIISKRQTTSRNVLFTLEISGPDHMSMFIEPLKDTRLVDWSFTKIPIDEKFEPPYFVYFSYALDPTPLRFNLEFERESADWSGATFDIAIIGHKIHDEIYNTQDFRSFLASFPAWAYVSSWTSSFESWRL</sequence>